<organism evidence="3 4">
    <name type="scientific">Nonomuraea turkmeniaca</name>
    <dbReference type="NCBI Taxonomy" id="103838"/>
    <lineage>
        <taxon>Bacteria</taxon>
        <taxon>Bacillati</taxon>
        <taxon>Actinomycetota</taxon>
        <taxon>Actinomycetes</taxon>
        <taxon>Streptosporangiales</taxon>
        <taxon>Streptosporangiaceae</taxon>
        <taxon>Nonomuraea</taxon>
    </lineage>
</organism>
<keyword evidence="1" id="KW-1133">Transmembrane helix</keyword>
<sequence>MARGKPILATADSHFSERRPLLESTSSPGLICFFGLVYLAYGTWLLISARRLRARGVRVPGVITGLVQSRDPDSSTCKPIFRFTTLEGHEVEVTSKFGEASPPQPGDRVSILYDPQKLRHARIDTGGQRGSAMGRILTGFGLLLVTLSVLITLNIV</sequence>
<name>A0A5S4FJ00_9ACTN</name>
<protein>
    <submittedName>
        <fullName evidence="3">DUF3592 domain-containing protein</fullName>
    </submittedName>
</protein>
<evidence type="ECO:0000256" key="1">
    <source>
        <dbReference type="SAM" id="Phobius"/>
    </source>
</evidence>
<feature type="transmembrane region" description="Helical" evidence="1">
    <location>
        <begin position="28"/>
        <end position="47"/>
    </location>
</feature>
<dbReference type="Pfam" id="PF12158">
    <property type="entry name" value="DUF3592"/>
    <property type="match status" value="1"/>
</dbReference>
<evidence type="ECO:0000313" key="3">
    <source>
        <dbReference type="EMBL" id="TMR20255.1"/>
    </source>
</evidence>
<dbReference type="OrthoDB" id="4212335at2"/>
<keyword evidence="1" id="KW-0472">Membrane</keyword>
<keyword evidence="1" id="KW-0812">Transmembrane</keyword>
<feature type="domain" description="DUF3592" evidence="2">
    <location>
        <begin position="59"/>
        <end position="127"/>
    </location>
</feature>
<keyword evidence="4" id="KW-1185">Reference proteome</keyword>
<dbReference type="Proteomes" id="UP000309128">
    <property type="component" value="Unassembled WGS sequence"/>
</dbReference>
<reference evidence="3 4" key="1">
    <citation type="submission" date="2019-05" db="EMBL/GenBank/DDBJ databases">
        <title>Draft genome sequence of Nonomuraea turkmeniaca DSM 43926.</title>
        <authorList>
            <person name="Saricaoglu S."/>
            <person name="Isik K."/>
        </authorList>
    </citation>
    <scope>NUCLEOTIDE SEQUENCE [LARGE SCALE GENOMIC DNA]</scope>
    <source>
        <strain evidence="3 4">DSM 43926</strain>
    </source>
</reference>
<accession>A0A5S4FJ00</accession>
<comment type="caution">
    <text evidence="3">The sequence shown here is derived from an EMBL/GenBank/DDBJ whole genome shotgun (WGS) entry which is preliminary data.</text>
</comment>
<dbReference type="InterPro" id="IPR021994">
    <property type="entry name" value="DUF3592"/>
</dbReference>
<dbReference type="EMBL" id="VCKY01000058">
    <property type="protein sequence ID" value="TMR20255.1"/>
    <property type="molecule type" value="Genomic_DNA"/>
</dbReference>
<evidence type="ECO:0000259" key="2">
    <source>
        <dbReference type="Pfam" id="PF12158"/>
    </source>
</evidence>
<feature type="transmembrane region" description="Helical" evidence="1">
    <location>
        <begin position="136"/>
        <end position="155"/>
    </location>
</feature>
<proteinExistence type="predicted"/>
<dbReference type="AlphaFoldDB" id="A0A5S4FJ00"/>
<evidence type="ECO:0000313" key="4">
    <source>
        <dbReference type="Proteomes" id="UP000309128"/>
    </source>
</evidence>
<gene>
    <name evidence="3" type="ORF">ETD86_18965</name>
</gene>